<name>A0A9D2IUP9_9FIRM</name>
<evidence type="ECO:0000313" key="3">
    <source>
        <dbReference type="Proteomes" id="UP000824044"/>
    </source>
</evidence>
<keyword evidence="1" id="KW-1133">Transmembrane helix</keyword>
<keyword evidence="1" id="KW-0472">Membrane</keyword>
<accession>A0A9D2IUP9</accession>
<protein>
    <submittedName>
        <fullName evidence="2">Uncharacterized protein</fullName>
    </submittedName>
</protein>
<sequence>MKAYESFGVVLLILIAAFFLGSGIIVAIVNAFGDQEPRLYYGAILVSAVGCIFLAIAILVPVCCTTYDTYDENGIVRTKRGKVLLEIKWGEVIEAEYLGWIWILVGAPLSLSLCMRMPDPTAEGANAMGKFITLPLKKKDARKIAEFVPLNIKNLPKKRKRR</sequence>
<proteinExistence type="predicted"/>
<dbReference type="EMBL" id="DXBS01000011">
    <property type="protein sequence ID" value="HIZ23941.1"/>
    <property type="molecule type" value="Genomic_DNA"/>
</dbReference>
<feature type="transmembrane region" description="Helical" evidence="1">
    <location>
        <begin position="39"/>
        <end position="60"/>
    </location>
</feature>
<dbReference type="AlphaFoldDB" id="A0A9D2IUP9"/>
<reference evidence="2" key="2">
    <citation type="submission" date="2021-04" db="EMBL/GenBank/DDBJ databases">
        <authorList>
            <person name="Gilroy R."/>
        </authorList>
    </citation>
    <scope>NUCLEOTIDE SEQUENCE</scope>
    <source>
        <strain evidence="2">CHK33-5263</strain>
    </source>
</reference>
<reference evidence="2" key="1">
    <citation type="journal article" date="2021" name="PeerJ">
        <title>Extensive microbial diversity within the chicken gut microbiome revealed by metagenomics and culture.</title>
        <authorList>
            <person name="Gilroy R."/>
            <person name="Ravi A."/>
            <person name="Getino M."/>
            <person name="Pursley I."/>
            <person name="Horton D.L."/>
            <person name="Alikhan N.F."/>
            <person name="Baker D."/>
            <person name="Gharbi K."/>
            <person name="Hall N."/>
            <person name="Watson M."/>
            <person name="Adriaenssens E.M."/>
            <person name="Foster-Nyarko E."/>
            <person name="Jarju S."/>
            <person name="Secka A."/>
            <person name="Antonio M."/>
            <person name="Oren A."/>
            <person name="Chaudhuri R.R."/>
            <person name="La Ragione R."/>
            <person name="Hildebrand F."/>
            <person name="Pallen M.J."/>
        </authorList>
    </citation>
    <scope>NUCLEOTIDE SEQUENCE</scope>
    <source>
        <strain evidence="2">CHK33-5263</strain>
    </source>
</reference>
<organism evidence="2 3">
    <name type="scientific">Candidatus Gallimonas intestinigallinarum</name>
    <dbReference type="NCBI Taxonomy" id="2838604"/>
    <lineage>
        <taxon>Bacteria</taxon>
        <taxon>Bacillati</taxon>
        <taxon>Bacillota</taxon>
        <taxon>Clostridia</taxon>
        <taxon>Candidatus Gallimonas</taxon>
    </lineage>
</organism>
<gene>
    <name evidence="2" type="ORF">H9812_00475</name>
</gene>
<feature type="transmembrane region" description="Helical" evidence="1">
    <location>
        <begin position="6"/>
        <end position="32"/>
    </location>
</feature>
<evidence type="ECO:0000256" key="1">
    <source>
        <dbReference type="SAM" id="Phobius"/>
    </source>
</evidence>
<dbReference type="Proteomes" id="UP000824044">
    <property type="component" value="Unassembled WGS sequence"/>
</dbReference>
<comment type="caution">
    <text evidence="2">The sequence shown here is derived from an EMBL/GenBank/DDBJ whole genome shotgun (WGS) entry which is preliminary data.</text>
</comment>
<evidence type="ECO:0000313" key="2">
    <source>
        <dbReference type="EMBL" id="HIZ23941.1"/>
    </source>
</evidence>
<keyword evidence="1" id="KW-0812">Transmembrane</keyword>